<evidence type="ECO:0000256" key="3">
    <source>
        <dbReference type="ARBA" id="ARBA00023315"/>
    </source>
</evidence>
<dbReference type="EMBL" id="CAEZXE010000005">
    <property type="protein sequence ID" value="CAB4666843.1"/>
    <property type="molecule type" value="Genomic_DNA"/>
</dbReference>
<keyword evidence="3" id="KW-0012">Acyltransferase</keyword>
<gene>
    <name evidence="6" type="ORF">UFOPK1495_00357</name>
    <name evidence="7" type="ORF">UFOPK1603_00746</name>
    <name evidence="8" type="ORF">UFOPK1711_00764</name>
    <name evidence="9" type="ORF">UFOPK2143_00981</name>
    <name evidence="10" type="ORF">UFOPK2350_00104</name>
</gene>
<dbReference type="PANTHER" id="PTHR43877">
    <property type="entry name" value="AMINOALKYLPHOSPHONATE N-ACETYLTRANSFERASE-RELATED-RELATED"/>
    <property type="match status" value="1"/>
</dbReference>
<evidence type="ECO:0000256" key="4">
    <source>
        <dbReference type="SAM" id="MobiDB-lite"/>
    </source>
</evidence>
<evidence type="ECO:0000313" key="7">
    <source>
        <dbReference type="EMBL" id="CAB4563688.1"/>
    </source>
</evidence>
<dbReference type="NCBIfam" id="TIGR03448">
    <property type="entry name" value="mycothiol_MshD"/>
    <property type="match status" value="1"/>
</dbReference>
<reference evidence="10" key="1">
    <citation type="submission" date="2020-05" db="EMBL/GenBank/DDBJ databases">
        <authorList>
            <person name="Chiriac C."/>
            <person name="Salcher M."/>
            <person name="Ghai R."/>
            <person name="Kavagutti S V."/>
        </authorList>
    </citation>
    <scope>NUCLEOTIDE SEQUENCE</scope>
</reference>
<evidence type="ECO:0000259" key="5">
    <source>
        <dbReference type="PROSITE" id="PS51186"/>
    </source>
</evidence>
<dbReference type="AlphaFoldDB" id="A0A6J6M2R6"/>
<dbReference type="InterPro" id="IPR017813">
    <property type="entry name" value="Mycothiol_AcTrfase"/>
</dbReference>
<dbReference type="PROSITE" id="PS51186">
    <property type="entry name" value="GNAT"/>
    <property type="match status" value="1"/>
</dbReference>
<dbReference type="GO" id="GO:0016747">
    <property type="term" value="F:acyltransferase activity, transferring groups other than amino-acyl groups"/>
    <property type="evidence" value="ECO:0007669"/>
    <property type="project" value="InterPro"/>
</dbReference>
<dbReference type="Gene3D" id="3.40.630.30">
    <property type="match status" value="1"/>
</dbReference>
<dbReference type="InterPro" id="IPR000182">
    <property type="entry name" value="GNAT_dom"/>
</dbReference>
<dbReference type="EMBL" id="CAEZSU010000025">
    <property type="protein sequence ID" value="CAB4543672.1"/>
    <property type="molecule type" value="Genomic_DNA"/>
</dbReference>
<dbReference type="EMBL" id="CAEZVV010000055">
    <property type="protein sequence ID" value="CAB4645662.1"/>
    <property type="molecule type" value="Genomic_DNA"/>
</dbReference>
<dbReference type="SUPFAM" id="SSF55729">
    <property type="entry name" value="Acyl-CoA N-acyltransferases (Nat)"/>
    <property type="match status" value="1"/>
</dbReference>
<organism evidence="10">
    <name type="scientific">freshwater metagenome</name>
    <dbReference type="NCBI Taxonomy" id="449393"/>
    <lineage>
        <taxon>unclassified sequences</taxon>
        <taxon>metagenomes</taxon>
        <taxon>ecological metagenomes</taxon>
    </lineage>
</organism>
<evidence type="ECO:0000256" key="1">
    <source>
        <dbReference type="ARBA" id="ARBA00022679"/>
    </source>
</evidence>
<dbReference type="InterPro" id="IPR016181">
    <property type="entry name" value="Acyl_CoA_acyltransferase"/>
</dbReference>
<name>A0A6J6M2R6_9ZZZZ</name>
<evidence type="ECO:0000313" key="10">
    <source>
        <dbReference type="EMBL" id="CAB4666843.1"/>
    </source>
</evidence>
<keyword evidence="1" id="KW-0808">Transferase</keyword>
<dbReference type="Pfam" id="PF00583">
    <property type="entry name" value="Acetyltransf_1"/>
    <property type="match status" value="1"/>
</dbReference>
<evidence type="ECO:0000256" key="2">
    <source>
        <dbReference type="ARBA" id="ARBA00022737"/>
    </source>
</evidence>
<protein>
    <submittedName>
        <fullName evidence="10">Unannotated protein</fullName>
    </submittedName>
</protein>
<sequence>MRNERRDDAGQLLSLETEPATEADAAEARAAGLSLVRCNQQLRIRLPLADSTTPLPTRSFVPGRDDEAFLGVNNRAFEWHPDQSNWTSEHLNDRLREPWFDPEGFLLHEIDGTLAGFCWTRVHPETATDPQLGEIFVIAVDPAFHGQGLGRSLTIAGLAFLASKSIEVGLLHVEHDNLAAQSLYRDLGFVEHDSHCWWGRLESEPT</sequence>
<feature type="region of interest" description="Disordered" evidence="4">
    <location>
        <begin position="1"/>
        <end position="23"/>
    </location>
</feature>
<dbReference type="EMBL" id="CAEZTR010000035">
    <property type="protein sequence ID" value="CAB4575181.1"/>
    <property type="molecule type" value="Genomic_DNA"/>
</dbReference>
<accession>A0A6J6M2R6</accession>
<evidence type="ECO:0000313" key="8">
    <source>
        <dbReference type="EMBL" id="CAB4575181.1"/>
    </source>
</evidence>
<evidence type="ECO:0000313" key="6">
    <source>
        <dbReference type="EMBL" id="CAB4543672.1"/>
    </source>
</evidence>
<feature type="domain" description="N-acetyltransferase" evidence="5">
    <location>
        <begin position="55"/>
        <end position="206"/>
    </location>
</feature>
<proteinExistence type="predicted"/>
<dbReference type="InterPro" id="IPR050832">
    <property type="entry name" value="Bact_Acetyltransf"/>
</dbReference>
<dbReference type="EMBL" id="CAEZTG010000054">
    <property type="protein sequence ID" value="CAB4563688.1"/>
    <property type="molecule type" value="Genomic_DNA"/>
</dbReference>
<evidence type="ECO:0000313" key="9">
    <source>
        <dbReference type="EMBL" id="CAB4645662.1"/>
    </source>
</evidence>
<keyword evidence="2" id="KW-0677">Repeat</keyword>
<dbReference type="CDD" id="cd04301">
    <property type="entry name" value="NAT_SF"/>
    <property type="match status" value="1"/>
</dbReference>